<dbReference type="Pfam" id="PF10038">
    <property type="entry name" value="DUF2274"/>
    <property type="match status" value="1"/>
</dbReference>
<keyword evidence="4" id="KW-1185">Reference proteome</keyword>
<dbReference type="EMBL" id="CP026100">
    <property type="protein sequence ID" value="AYV48516.1"/>
    <property type="molecule type" value="Genomic_DNA"/>
</dbReference>
<sequence>MSKLKLGPIEDDTPVKLTLDLPAALHRELLEYAKAMAAEHGGKTVEPAKLIPPMLAHFMGSDRGFNRNRRPRGG</sequence>
<dbReference type="InterPro" id="IPR018733">
    <property type="entry name" value="DUF2274"/>
</dbReference>
<protein>
    <submittedName>
        <fullName evidence="2">DUF2274 domain-containing protein</fullName>
    </submittedName>
</protein>
<dbReference type="OrthoDB" id="9803810at2"/>
<dbReference type="KEGG" id="cfh:C1707_20875"/>
<evidence type="ECO:0000313" key="3">
    <source>
        <dbReference type="Proteomes" id="UP000234483"/>
    </source>
</evidence>
<reference evidence="2 3" key="1">
    <citation type="submission" date="2017-12" db="EMBL/GenBank/DDBJ databases">
        <title>The genome sequence of Caulobacter flavus CGMCC1 15093.</title>
        <authorList>
            <person name="Gao J."/>
            <person name="Mao X."/>
            <person name="Sun J."/>
        </authorList>
    </citation>
    <scope>NUCLEOTIDE SEQUENCE [LARGE SCALE GENOMIC DNA]</scope>
    <source>
        <strain evidence="2 3">CGMCC1 15093</strain>
    </source>
</reference>
<evidence type="ECO:0000313" key="1">
    <source>
        <dbReference type="EMBL" id="AYV48516.1"/>
    </source>
</evidence>
<organism evidence="2 3">
    <name type="scientific">Caulobacter flavus</name>
    <dbReference type="NCBI Taxonomy" id="1679497"/>
    <lineage>
        <taxon>Bacteria</taxon>
        <taxon>Pseudomonadati</taxon>
        <taxon>Pseudomonadota</taxon>
        <taxon>Alphaproteobacteria</taxon>
        <taxon>Caulobacterales</taxon>
        <taxon>Caulobacteraceae</taxon>
        <taxon>Caulobacter</taxon>
    </lineage>
</organism>
<name>A0A2N5CP87_9CAUL</name>
<accession>A0A2N5CP87</accession>
<dbReference type="Proteomes" id="UP000234483">
    <property type="component" value="Unassembled WGS sequence"/>
</dbReference>
<evidence type="ECO:0000313" key="2">
    <source>
        <dbReference type="EMBL" id="PLR08769.1"/>
    </source>
</evidence>
<reference evidence="1 4" key="2">
    <citation type="submission" date="2018-01" db="EMBL/GenBank/DDBJ databases">
        <title>Complete genome sequence of Caulobacter flavus RHGG3.</title>
        <authorList>
            <person name="Yang E."/>
        </authorList>
    </citation>
    <scope>NUCLEOTIDE SEQUENCE [LARGE SCALE GENOMIC DNA]</scope>
    <source>
        <strain evidence="1 4">RHGG3</strain>
    </source>
</reference>
<evidence type="ECO:0000313" key="4">
    <source>
        <dbReference type="Proteomes" id="UP000281192"/>
    </source>
</evidence>
<dbReference type="Proteomes" id="UP000281192">
    <property type="component" value="Chromosome"/>
</dbReference>
<dbReference type="AlphaFoldDB" id="A0A2N5CP87"/>
<proteinExistence type="predicted"/>
<dbReference type="RefSeq" id="WP_101714727.1">
    <property type="nucleotide sequence ID" value="NZ_CP026100.1"/>
</dbReference>
<dbReference type="EMBL" id="PJRQ01000041">
    <property type="protein sequence ID" value="PLR08769.1"/>
    <property type="molecule type" value="Genomic_DNA"/>
</dbReference>
<gene>
    <name evidence="1" type="ORF">C1707_20875</name>
    <name evidence="2" type="ORF">CFHF_20195</name>
</gene>